<dbReference type="GO" id="GO:0003978">
    <property type="term" value="F:UDP-glucose 4-epimerase activity"/>
    <property type="evidence" value="ECO:0007669"/>
    <property type="project" value="UniProtKB-EC"/>
</dbReference>
<name>A0ABU0C9H7_9BRAD</name>
<accession>A0ABU0C9H7</accession>
<dbReference type="InterPro" id="IPR036291">
    <property type="entry name" value="NAD(P)-bd_dom_sf"/>
</dbReference>
<evidence type="ECO:0000313" key="3">
    <source>
        <dbReference type="Proteomes" id="UP001230253"/>
    </source>
</evidence>
<dbReference type="PANTHER" id="PTHR43245:SF58">
    <property type="entry name" value="BLL5923 PROTEIN"/>
    <property type="match status" value="1"/>
</dbReference>
<dbReference type="SUPFAM" id="SSF51735">
    <property type="entry name" value="NAD(P)-binding Rossmann-fold domains"/>
    <property type="match status" value="1"/>
</dbReference>
<comment type="caution">
    <text evidence="2">The sequence shown here is derived from an EMBL/GenBank/DDBJ whole genome shotgun (WGS) entry which is preliminary data.</text>
</comment>
<dbReference type="InterPro" id="IPR050177">
    <property type="entry name" value="Lipid_A_modif_metabolic_enz"/>
</dbReference>
<dbReference type="InterPro" id="IPR001509">
    <property type="entry name" value="Epimerase_deHydtase"/>
</dbReference>
<keyword evidence="3" id="KW-1185">Reference proteome</keyword>
<proteinExistence type="predicted"/>
<keyword evidence="2" id="KW-0413">Isomerase</keyword>
<dbReference type="EMBL" id="JAUSUK010000002">
    <property type="protein sequence ID" value="MDQ0327139.1"/>
    <property type="molecule type" value="Genomic_DNA"/>
</dbReference>
<dbReference type="Pfam" id="PF01370">
    <property type="entry name" value="Epimerase"/>
    <property type="match status" value="1"/>
</dbReference>
<dbReference type="RefSeq" id="WP_307155215.1">
    <property type="nucleotide sequence ID" value="NZ_JAUSUK010000002.1"/>
</dbReference>
<gene>
    <name evidence="2" type="ORF">J2R99_003008</name>
</gene>
<organism evidence="2 3">
    <name type="scientific">Rhodopseudomonas julia</name>
    <dbReference type="NCBI Taxonomy" id="200617"/>
    <lineage>
        <taxon>Bacteria</taxon>
        <taxon>Pseudomonadati</taxon>
        <taxon>Pseudomonadota</taxon>
        <taxon>Alphaproteobacteria</taxon>
        <taxon>Hyphomicrobiales</taxon>
        <taxon>Nitrobacteraceae</taxon>
        <taxon>Rhodopseudomonas</taxon>
    </lineage>
</organism>
<dbReference type="PANTHER" id="PTHR43245">
    <property type="entry name" value="BIFUNCTIONAL POLYMYXIN RESISTANCE PROTEIN ARNA"/>
    <property type="match status" value="1"/>
</dbReference>
<feature type="domain" description="NAD-dependent epimerase/dehydratase" evidence="1">
    <location>
        <begin position="6"/>
        <end position="217"/>
    </location>
</feature>
<evidence type="ECO:0000259" key="1">
    <source>
        <dbReference type="Pfam" id="PF01370"/>
    </source>
</evidence>
<dbReference type="Proteomes" id="UP001230253">
    <property type="component" value="Unassembled WGS sequence"/>
</dbReference>
<evidence type="ECO:0000313" key="2">
    <source>
        <dbReference type="EMBL" id="MDQ0327139.1"/>
    </source>
</evidence>
<dbReference type="EC" id="5.1.3.2" evidence="2"/>
<reference evidence="2 3" key="1">
    <citation type="submission" date="2023-07" db="EMBL/GenBank/DDBJ databases">
        <title>Genomic Encyclopedia of Type Strains, Phase IV (KMG-IV): sequencing the most valuable type-strain genomes for metagenomic binning, comparative biology and taxonomic classification.</title>
        <authorList>
            <person name="Goeker M."/>
        </authorList>
    </citation>
    <scope>NUCLEOTIDE SEQUENCE [LARGE SCALE GENOMIC DNA]</scope>
    <source>
        <strain evidence="2 3">DSM 11549</strain>
    </source>
</reference>
<dbReference type="Gene3D" id="3.40.50.720">
    <property type="entry name" value="NAD(P)-binding Rossmann-like Domain"/>
    <property type="match status" value="1"/>
</dbReference>
<protein>
    <submittedName>
        <fullName evidence="2">UDP-glucose 4-epimerase</fullName>
        <ecNumber evidence="2">5.1.3.2</ecNumber>
    </submittedName>
</protein>
<sequence length="321" mass="33878">MQAPLIALTGASGFIGRHLLDDLRAHGFRVRVLLRRPINELLTADSALIGDLAQPANLARALEEVDAIVHSAGIAHAASGLPEVDYRTINTEATLRLAEAGARAGARRFVFLSSVRAQSGPSAEGVLDETRPPEPTDAYGRSKLAAEEGLSSLGIDFVSLRPVLVYGPGVKGNMAALLRLAKSPYPLPLASLKARRSLLAVENLAEAVRCGLAHPKPISGAYLVADDMPLTLPDMLRAMRVGLDRPPRLLPVPQALFSVGARLVGRAEILERLAGNLVVDCSALKRLGWRPRLASVEGLARLARSSAATDAAGDGARETSA</sequence>